<evidence type="ECO:0000256" key="1">
    <source>
        <dbReference type="SAM" id="MobiDB-lite"/>
    </source>
</evidence>
<evidence type="ECO:0000313" key="3">
    <source>
        <dbReference type="Proteomes" id="UP000664991"/>
    </source>
</evidence>
<protein>
    <submittedName>
        <fullName evidence="2">Uncharacterized protein</fullName>
    </submittedName>
</protein>
<dbReference type="AlphaFoldDB" id="A0A836CXG1"/>
<accession>A0A836CXG1</accession>
<dbReference type="Proteomes" id="UP000664991">
    <property type="component" value="Unassembled WGS sequence"/>
</dbReference>
<evidence type="ECO:0000313" key="2">
    <source>
        <dbReference type="EMBL" id="KAG5202665.1"/>
    </source>
</evidence>
<gene>
    <name evidence="2" type="ORF">JEQ12_004055</name>
</gene>
<organism evidence="2 3">
    <name type="scientific">Ovis aries</name>
    <name type="common">Sheep</name>
    <dbReference type="NCBI Taxonomy" id="9940"/>
    <lineage>
        <taxon>Eukaryota</taxon>
        <taxon>Metazoa</taxon>
        <taxon>Chordata</taxon>
        <taxon>Craniata</taxon>
        <taxon>Vertebrata</taxon>
        <taxon>Euteleostomi</taxon>
        <taxon>Mammalia</taxon>
        <taxon>Eutheria</taxon>
        <taxon>Laurasiatheria</taxon>
        <taxon>Artiodactyla</taxon>
        <taxon>Ruminantia</taxon>
        <taxon>Pecora</taxon>
        <taxon>Bovidae</taxon>
        <taxon>Caprinae</taxon>
        <taxon>Ovis</taxon>
    </lineage>
</organism>
<reference evidence="2 3" key="1">
    <citation type="submission" date="2020-12" db="EMBL/GenBank/DDBJ databases">
        <title>De novo assembly of Tibetan sheep genome.</title>
        <authorList>
            <person name="Li X."/>
        </authorList>
    </citation>
    <scope>NUCLEOTIDE SEQUENCE [LARGE SCALE GENOMIC DNA]</scope>
    <source>
        <tissue evidence="2">Heart</tissue>
    </source>
</reference>
<dbReference type="EMBL" id="JAEMGP010000012">
    <property type="protein sequence ID" value="KAG5202665.1"/>
    <property type="molecule type" value="Genomic_DNA"/>
</dbReference>
<name>A0A836CXG1_SHEEP</name>
<proteinExistence type="predicted"/>
<feature type="region of interest" description="Disordered" evidence="1">
    <location>
        <begin position="1"/>
        <end position="79"/>
    </location>
</feature>
<comment type="caution">
    <text evidence="2">The sequence shown here is derived from an EMBL/GenBank/DDBJ whole genome shotgun (WGS) entry which is preliminary data.</text>
</comment>
<sequence>MEKAAARSGLGPLVLRVGKDLREGPGRASVDRPPAQRVSPRSGRGARLRRDVVTNPGGKKRHTSFPSVTLESDPEARLA</sequence>